<keyword evidence="3" id="KW-0217">Developmental protein</keyword>
<evidence type="ECO:0000313" key="9">
    <source>
        <dbReference type="Proteomes" id="UP000789524"/>
    </source>
</evidence>
<comment type="caution">
    <text evidence="8">The sequence shown here is derived from an EMBL/GenBank/DDBJ whole genome shotgun (WGS) entry which is preliminary data.</text>
</comment>
<dbReference type="GO" id="GO:0007283">
    <property type="term" value="P:spermatogenesis"/>
    <property type="evidence" value="ECO:0007669"/>
    <property type="project" value="UniProtKB-KW"/>
</dbReference>
<gene>
    <name evidence="8" type="ORF">DCHRY22_LOCUS12851</name>
</gene>
<dbReference type="Pfam" id="PF06910">
    <property type="entry name" value="MEA1"/>
    <property type="match status" value="1"/>
</dbReference>
<evidence type="ECO:0000256" key="6">
    <source>
        <dbReference type="ARBA" id="ARBA00022871"/>
    </source>
</evidence>
<sequence length="149" mass="16720">MVCEGPDPPDNSSQDVIPPSRHDLITNGNEDSDDEQNEHFGYEPLPQGPEAVLSDHDSDNETDTAEVQAPVNNIPHIEPMDSALTREVWSMPRPNDTIQMDSERVQQVMSIMANFALPQASIPEWAQSVSEDQWRQTLNDRLEKLQGNT</sequence>
<organism evidence="8 9">
    <name type="scientific">Danaus chrysippus</name>
    <name type="common">African queen</name>
    <dbReference type="NCBI Taxonomy" id="151541"/>
    <lineage>
        <taxon>Eukaryota</taxon>
        <taxon>Metazoa</taxon>
        <taxon>Ecdysozoa</taxon>
        <taxon>Arthropoda</taxon>
        <taxon>Hexapoda</taxon>
        <taxon>Insecta</taxon>
        <taxon>Pterygota</taxon>
        <taxon>Neoptera</taxon>
        <taxon>Endopterygota</taxon>
        <taxon>Lepidoptera</taxon>
        <taxon>Glossata</taxon>
        <taxon>Ditrysia</taxon>
        <taxon>Papilionoidea</taxon>
        <taxon>Nymphalidae</taxon>
        <taxon>Danainae</taxon>
        <taxon>Danaini</taxon>
        <taxon>Danaina</taxon>
        <taxon>Danaus</taxon>
        <taxon>Anosia</taxon>
    </lineage>
</organism>
<dbReference type="EMBL" id="CAKASE010000078">
    <property type="protein sequence ID" value="CAG9578815.1"/>
    <property type="molecule type" value="Genomic_DNA"/>
</dbReference>
<keyword evidence="5" id="KW-0221">Differentiation</keyword>
<dbReference type="OrthoDB" id="5593200at2759"/>
<protein>
    <recommendedName>
        <fullName evidence="2">Male-enhanced antigen 1</fullName>
    </recommendedName>
</protein>
<proteinExistence type="predicted"/>
<feature type="region of interest" description="Disordered" evidence="7">
    <location>
        <begin position="1"/>
        <end position="72"/>
    </location>
</feature>
<dbReference type="AlphaFoldDB" id="A0A8J2WAV9"/>
<dbReference type="InterPro" id="IPR009685">
    <property type="entry name" value="MEA1"/>
</dbReference>
<keyword evidence="6" id="KW-0744">Spermatogenesis</keyword>
<evidence type="ECO:0000313" key="8">
    <source>
        <dbReference type="EMBL" id="CAG9578815.1"/>
    </source>
</evidence>
<evidence type="ECO:0000256" key="2">
    <source>
        <dbReference type="ARBA" id="ARBA00022245"/>
    </source>
</evidence>
<keyword evidence="4" id="KW-0597">Phosphoprotein</keyword>
<accession>A0A8J2WAV9</accession>
<evidence type="ECO:0000256" key="7">
    <source>
        <dbReference type="SAM" id="MobiDB-lite"/>
    </source>
</evidence>
<dbReference type="Proteomes" id="UP000789524">
    <property type="component" value="Unassembled WGS sequence"/>
</dbReference>
<comment type="function">
    <text evidence="1">May play an important role in spermatogenesis and/or testis development.</text>
</comment>
<keyword evidence="9" id="KW-1185">Reference proteome</keyword>
<evidence type="ECO:0000256" key="5">
    <source>
        <dbReference type="ARBA" id="ARBA00022782"/>
    </source>
</evidence>
<name>A0A8J2WAV9_9NEOP</name>
<evidence type="ECO:0000256" key="1">
    <source>
        <dbReference type="ARBA" id="ARBA00002540"/>
    </source>
</evidence>
<dbReference type="PANTHER" id="PTHR17005">
    <property type="entry name" value="MALE-ENHANCED ANTIGEN-1"/>
    <property type="match status" value="1"/>
</dbReference>
<dbReference type="GO" id="GO:0030154">
    <property type="term" value="P:cell differentiation"/>
    <property type="evidence" value="ECO:0007669"/>
    <property type="project" value="UniProtKB-KW"/>
</dbReference>
<reference evidence="8" key="1">
    <citation type="submission" date="2021-09" db="EMBL/GenBank/DDBJ databases">
        <authorList>
            <person name="Martin H S."/>
        </authorList>
    </citation>
    <scope>NUCLEOTIDE SEQUENCE</scope>
</reference>
<evidence type="ECO:0000256" key="4">
    <source>
        <dbReference type="ARBA" id="ARBA00022553"/>
    </source>
</evidence>
<evidence type="ECO:0000256" key="3">
    <source>
        <dbReference type="ARBA" id="ARBA00022473"/>
    </source>
</evidence>